<dbReference type="PROSITE" id="PS51186">
    <property type="entry name" value="GNAT"/>
    <property type="match status" value="1"/>
</dbReference>
<protein>
    <submittedName>
        <fullName evidence="2">GNAT family protein</fullName>
    </submittedName>
</protein>
<dbReference type="InterPro" id="IPR000182">
    <property type="entry name" value="GNAT_dom"/>
</dbReference>
<dbReference type="EMBL" id="BAAANN010000005">
    <property type="protein sequence ID" value="GAA1948196.1"/>
    <property type="molecule type" value="Genomic_DNA"/>
</dbReference>
<name>A0ABN2QAA8_9PSEU</name>
<feature type="domain" description="N-acetyltransferase" evidence="1">
    <location>
        <begin position="19"/>
        <end position="182"/>
    </location>
</feature>
<evidence type="ECO:0000313" key="3">
    <source>
        <dbReference type="Proteomes" id="UP001501116"/>
    </source>
</evidence>
<dbReference type="InterPro" id="IPR051908">
    <property type="entry name" value="Ribosomal_N-acetyltransferase"/>
</dbReference>
<keyword evidence="3" id="KW-1185">Reference proteome</keyword>
<sequence length="186" mass="21030">MDGAEAAPFGHHRGMDEETALRPVREDDLDVLESLTEDQGAAGEYGWFGWWDLGRFRRRWAENRMLGEDGGMLMVVAGDERLGFVSWWRRTSGPRSHCWNMGIALLPAARGRGHGTRAHLLTARYLFAHTTLHRVEACTDVANVAERKALEKAGFLREGVTRGAIWRDGEWRDDVVYGLLRTDPLP</sequence>
<accession>A0ABN2QAA8</accession>
<dbReference type="SUPFAM" id="SSF55729">
    <property type="entry name" value="Acyl-CoA N-acyltransferases (Nat)"/>
    <property type="match status" value="1"/>
</dbReference>
<dbReference type="InterPro" id="IPR016181">
    <property type="entry name" value="Acyl_CoA_acyltransferase"/>
</dbReference>
<dbReference type="Pfam" id="PF13302">
    <property type="entry name" value="Acetyltransf_3"/>
    <property type="match status" value="1"/>
</dbReference>
<dbReference type="Gene3D" id="3.40.630.30">
    <property type="match status" value="1"/>
</dbReference>
<dbReference type="PANTHER" id="PTHR43441:SF2">
    <property type="entry name" value="FAMILY ACETYLTRANSFERASE, PUTATIVE (AFU_ORTHOLOGUE AFUA_7G00850)-RELATED"/>
    <property type="match status" value="1"/>
</dbReference>
<comment type="caution">
    <text evidence="2">The sequence shown here is derived from an EMBL/GenBank/DDBJ whole genome shotgun (WGS) entry which is preliminary data.</text>
</comment>
<proteinExistence type="predicted"/>
<evidence type="ECO:0000313" key="2">
    <source>
        <dbReference type="EMBL" id="GAA1948196.1"/>
    </source>
</evidence>
<evidence type="ECO:0000259" key="1">
    <source>
        <dbReference type="PROSITE" id="PS51186"/>
    </source>
</evidence>
<dbReference type="Proteomes" id="UP001501116">
    <property type="component" value="Unassembled WGS sequence"/>
</dbReference>
<gene>
    <name evidence="2" type="ORF">GCM10009754_15640</name>
</gene>
<reference evidence="2 3" key="1">
    <citation type="journal article" date="2019" name="Int. J. Syst. Evol. Microbiol.">
        <title>The Global Catalogue of Microorganisms (GCM) 10K type strain sequencing project: providing services to taxonomists for standard genome sequencing and annotation.</title>
        <authorList>
            <consortium name="The Broad Institute Genomics Platform"/>
            <consortium name="The Broad Institute Genome Sequencing Center for Infectious Disease"/>
            <person name="Wu L."/>
            <person name="Ma J."/>
        </authorList>
    </citation>
    <scope>NUCLEOTIDE SEQUENCE [LARGE SCALE GENOMIC DNA]</scope>
    <source>
        <strain evidence="2 3">JCM 14545</strain>
    </source>
</reference>
<dbReference type="PANTHER" id="PTHR43441">
    <property type="entry name" value="RIBOSOMAL-PROTEIN-SERINE ACETYLTRANSFERASE"/>
    <property type="match status" value="1"/>
</dbReference>
<organism evidence="2 3">
    <name type="scientific">Amycolatopsis minnesotensis</name>
    <dbReference type="NCBI Taxonomy" id="337894"/>
    <lineage>
        <taxon>Bacteria</taxon>
        <taxon>Bacillati</taxon>
        <taxon>Actinomycetota</taxon>
        <taxon>Actinomycetes</taxon>
        <taxon>Pseudonocardiales</taxon>
        <taxon>Pseudonocardiaceae</taxon>
        <taxon>Amycolatopsis</taxon>
    </lineage>
</organism>